<comment type="similarity">
    <text evidence="1">Belongs to the AHA1 family.</text>
</comment>
<feature type="domain" description="Activator of Hsp90 ATPase homologue 1/2-like C-terminal" evidence="2">
    <location>
        <begin position="26"/>
        <end position="163"/>
    </location>
</feature>
<dbReference type="InterPro" id="IPR013538">
    <property type="entry name" value="ASHA1/2-like_C"/>
</dbReference>
<organism evidence="3 4">
    <name type="scientific">Neolewinella lacunae</name>
    <dbReference type="NCBI Taxonomy" id="1517758"/>
    <lineage>
        <taxon>Bacteria</taxon>
        <taxon>Pseudomonadati</taxon>
        <taxon>Bacteroidota</taxon>
        <taxon>Saprospiria</taxon>
        <taxon>Saprospirales</taxon>
        <taxon>Lewinellaceae</taxon>
        <taxon>Neolewinella</taxon>
    </lineage>
</organism>
<dbReference type="RefSeq" id="WP_187465170.1">
    <property type="nucleotide sequence ID" value="NZ_JACSIT010000050.1"/>
</dbReference>
<name>A0A923PFC0_9BACT</name>
<comment type="caution">
    <text evidence="3">The sequence shown here is derived from an EMBL/GenBank/DDBJ whole genome shotgun (WGS) entry which is preliminary data.</text>
</comment>
<evidence type="ECO:0000256" key="1">
    <source>
        <dbReference type="ARBA" id="ARBA00006817"/>
    </source>
</evidence>
<accession>A0A923PFC0</accession>
<keyword evidence="4" id="KW-1185">Reference proteome</keyword>
<dbReference type="SUPFAM" id="SSF55961">
    <property type="entry name" value="Bet v1-like"/>
    <property type="match status" value="1"/>
</dbReference>
<dbReference type="Proteomes" id="UP000650081">
    <property type="component" value="Unassembled WGS sequence"/>
</dbReference>
<evidence type="ECO:0000259" key="2">
    <source>
        <dbReference type="Pfam" id="PF08327"/>
    </source>
</evidence>
<evidence type="ECO:0000313" key="4">
    <source>
        <dbReference type="Proteomes" id="UP000650081"/>
    </source>
</evidence>
<dbReference type="InterPro" id="IPR023393">
    <property type="entry name" value="START-like_dom_sf"/>
</dbReference>
<gene>
    <name evidence="3" type="ORF">H9S92_02635</name>
</gene>
<evidence type="ECO:0000313" key="3">
    <source>
        <dbReference type="EMBL" id="MBC6993045.1"/>
    </source>
</evidence>
<dbReference type="Pfam" id="PF08327">
    <property type="entry name" value="AHSA1"/>
    <property type="match status" value="1"/>
</dbReference>
<dbReference type="Gene3D" id="3.30.530.20">
    <property type="match status" value="1"/>
</dbReference>
<sequence>MNSKLLFDFIVDKQNNTMTIRREFAAPRQLVWDCYTKSELLNQWFAPQPLQTKTKSMEFRPGGHWHYAMVDGSSGDEYWGLTEYITIQPIDFYTSRDAFSNEAGEINAGLPRANWVISFTEKDTNTVVETVVTYSSLADLETVVNMGMEEGMTSTFTRLDELLVELKG</sequence>
<dbReference type="AlphaFoldDB" id="A0A923PFC0"/>
<reference evidence="3" key="1">
    <citation type="submission" date="2020-08" db="EMBL/GenBank/DDBJ databases">
        <title>Lewinella bacteria from marine environments.</title>
        <authorList>
            <person name="Zhong Y."/>
        </authorList>
    </citation>
    <scope>NUCLEOTIDE SEQUENCE</scope>
    <source>
        <strain evidence="3">KCTC 42187</strain>
    </source>
</reference>
<proteinExistence type="inferred from homology"/>
<dbReference type="CDD" id="cd07814">
    <property type="entry name" value="SRPBCC_CalC_Aha1-like"/>
    <property type="match status" value="1"/>
</dbReference>
<protein>
    <submittedName>
        <fullName evidence="3">SRPBCC domain-containing protein</fullName>
    </submittedName>
</protein>
<dbReference type="EMBL" id="JACSIT010000050">
    <property type="protein sequence ID" value="MBC6993045.1"/>
    <property type="molecule type" value="Genomic_DNA"/>
</dbReference>